<name>A0A1H1CLN4_9ACTN</name>
<feature type="compositionally biased region" description="Basic and acidic residues" evidence="2">
    <location>
        <begin position="430"/>
        <end position="464"/>
    </location>
</feature>
<dbReference type="RefSeq" id="WP_093258408.1">
    <property type="nucleotide sequence ID" value="NZ_FNKK01000002.1"/>
</dbReference>
<evidence type="ECO:0000313" key="5">
    <source>
        <dbReference type="Proteomes" id="UP000217103"/>
    </source>
</evidence>
<gene>
    <name evidence="4" type="ORF">SAMN04489764_1542</name>
</gene>
<feature type="domain" description="Glycosyl transferase family 1" evidence="3">
    <location>
        <begin position="242"/>
        <end position="397"/>
    </location>
</feature>
<reference evidence="4 5" key="1">
    <citation type="submission" date="2016-10" db="EMBL/GenBank/DDBJ databases">
        <authorList>
            <person name="de Groot N.N."/>
        </authorList>
    </citation>
    <scope>NUCLEOTIDE SEQUENCE [LARGE SCALE GENOMIC DNA]</scope>
    <source>
        <strain evidence="4 5">DSM 43794</strain>
    </source>
</reference>
<evidence type="ECO:0000256" key="2">
    <source>
        <dbReference type="SAM" id="MobiDB-lite"/>
    </source>
</evidence>
<evidence type="ECO:0000256" key="1">
    <source>
        <dbReference type="ARBA" id="ARBA00022679"/>
    </source>
</evidence>
<evidence type="ECO:0000259" key="3">
    <source>
        <dbReference type="Pfam" id="PF00534"/>
    </source>
</evidence>
<sequence>MPRRSRRRWRAAARRIAARTAHRLLEAANRRRARTAGPPDGSRVGILLLHAYGMGGTIRSVFTTAGFLARTRDVEIVSIVREREEPFFPIPDGVRVRTLDDRTAPGRPYGVRALLSRFPSVLMPRKEAAYRSYTLWTDVALVRYLRSLRTGVVMGTRPSLNLAMALFTPPGVVTVAQEHVNLDAQQPEVRRLVRRRYPRLDAVVTLTDADLRDYRRELPGANGSLVRIPNALPPLGGGAARLDAKTVIAVGRLAPVKRFDRLITAWQEVAARHPDWTLRIVGSGPQSTRLRTLIEKKGLTGKVILAGRAEDVGTELAQASIFALSSRREGFCLAMVEAMSKGLAVVSFDCPYGPGELITHGYDGVLVPPGDTRALAREILRLIEDPKLRRRLGAQAARTAGRYAPEAVGPRWEALLDALTEAPSDAHLLTQERDVRGGEHEHRDGEQPDRLRPHQQEALSERKL</sequence>
<dbReference type="EMBL" id="FNKK01000002">
    <property type="protein sequence ID" value="SDQ65171.1"/>
    <property type="molecule type" value="Genomic_DNA"/>
</dbReference>
<keyword evidence="5" id="KW-1185">Reference proteome</keyword>
<proteinExistence type="predicted"/>
<dbReference type="PANTHER" id="PTHR12526">
    <property type="entry name" value="GLYCOSYLTRANSFERASE"/>
    <property type="match status" value="1"/>
</dbReference>
<keyword evidence="1 4" id="KW-0808">Transferase</keyword>
<evidence type="ECO:0000313" key="4">
    <source>
        <dbReference type="EMBL" id="SDQ65171.1"/>
    </source>
</evidence>
<accession>A0A1H1CLN4</accession>
<protein>
    <submittedName>
        <fullName evidence="4">Glycosyltransferase involved in cell wall bisynthesis</fullName>
    </submittedName>
</protein>
<dbReference type="Pfam" id="PF00534">
    <property type="entry name" value="Glycos_transf_1"/>
    <property type="match status" value="1"/>
</dbReference>
<dbReference type="CDD" id="cd03820">
    <property type="entry name" value="GT4_AmsD-like"/>
    <property type="match status" value="1"/>
</dbReference>
<dbReference type="AlphaFoldDB" id="A0A1H1CLN4"/>
<dbReference type="Proteomes" id="UP000217103">
    <property type="component" value="Unassembled WGS sequence"/>
</dbReference>
<dbReference type="GO" id="GO:0016757">
    <property type="term" value="F:glycosyltransferase activity"/>
    <property type="evidence" value="ECO:0007669"/>
    <property type="project" value="InterPro"/>
</dbReference>
<dbReference type="InterPro" id="IPR001296">
    <property type="entry name" value="Glyco_trans_1"/>
</dbReference>
<dbReference type="Gene3D" id="3.40.50.2000">
    <property type="entry name" value="Glycogen Phosphorylase B"/>
    <property type="match status" value="2"/>
</dbReference>
<dbReference type="SUPFAM" id="SSF53756">
    <property type="entry name" value="UDP-Glycosyltransferase/glycogen phosphorylase"/>
    <property type="match status" value="1"/>
</dbReference>
<dbReference type="PANTHER" id="PTHR12526:SF627">
    <property type="entry name" value="D-RHAMNOSYLTRANSFERASE WBPZ"/>
    <property type="match status" value="1"/>
</dbReference>
<feature type="region of interest" description="Disordered" evidence="2">
    <location>
        <begin position="427"/>
        <end position="464"/>
    </location>
</feature>
<organism evidence="4 5">
    <name type="scientific">Thermostaphylospora chromogena</name>
    <dbReference type="NCBI Taxonomy" id="35622"/>
    <lineage>
        <taxon>Bacteria</taxon>
        <taxon>Bacillati</taxon>
        <taxon>Actinomycetota</taxon>
        <taxon>Actinomycetes</taxon>
        <taxon>Streptosporangiales</taxon>
        <taxon>Thermomonosporaceae</taxon>
        <taxon>Thermostaphylospora</taxon>
    </lineage>
</organism>
<dbReference type="STRING" id="35622.SAMN04489764_1542"/>
<dbReference type="OrthoDB" id="570545at2"/>